<evidence type="ECO:0000256" key="1">
    <source>
        <dbReference type="SAM" id="MobiDB-lite"/>
    </source>
</evidence>
<reference evidence="2" key="1">
    <citation type="journal article" date="2012" name="Nat. Biotechnol.">
        <title>Reference genome sequence of the model plant Setaria.</title>
        <authorList>
            <person name="Bennetzen J.L."/>
            <person name="Schmutz J."/>
            <person name="Wang H."/>
            <person name="Percifield R."/>
            <person name="Hawkins J."/>
            <person name="Pontaroli A.C."/>
            <person name="Estep M."/>
            <person name="Feng L."/>
            <person name="Vaughn J.N."/>
            <person name="Grimwood J."/>
            <person name="Jenkins J."/>
            <person name="Barry K."/>
            <person name="Lindquist E."/>
            <person name="Hellsten U."/>
            <person name="Deshpande S."/>
            <person name="Wang X."/>
            <person name="Wu X."/>
            <person name="Mitros T."/>
            <person name="Triplett J."/>
            <person name="Yang X."/>
            <person name="Ye C.Y."/>
            <person name="Mauro-Herrera M."/>
            <person name="Wang L."/>
            <person name="Li P."/>
            <person name="Sharma M."/>
            <person name="Sharma R."/>
            <person name="Ronald P.C."/>
            <person name="Panaud O."/>
            <person name="Kellogg E.A."/>
            <person name="Brutnell T.P."/>
            <person name="Doust A.N."/>
            <person name="Tuskan G.A."/>
            <person name="Rokhsar D."/>
            <person name="Devos K.M."/>
        </authorList>
    </citation>
    <scope>NUCLEOTIDE SEQUENCE [LARGE SCALE GENOMIC DNA]</scope>
    <source>
        <strain evidence="2">Yugu1</strain>
    </source>
</reference>
<name>A0A368RI05_SETIT</name>
<proteinExistence type="predicted"/>
<evidence type="ECO:0000313" key="2">
    <source>
        <dbReference type="EMBL" id="RCV29781.1"/>
    </source>
</evidence>
<dbReference type="AlphaFoldDB" id="A0A368RI05"/>
<sequence>MTKPSPRVAARHGEARRARARVASCYPSLNFSTDPPPPPAAFFASSATLPSPVRRCLACSLDGPLQLSRGLRCHAADDDHSGHHGDVRRPRHLAVLRQRRIQLRHRRIRLATLLRGGSRRRQHRRRRHPGARRPGGVGRGACSRRVPWSQPRRRGARDGFLRRHGDLRRSRSGVLLRHVCSAPPRPLPDQRWDSWRIVG</sequence>
<protein>
    <submittedName>
        <fullName evidence="2">Uncharacterized protein</fullName>
    </submittedName>
</protein>
<accession>A0A368RI05</accession>
<organism evidence="2">
    <name type="scientific">Setaria italica</name>
    <name type="common">Foxtail millet</name>
    <name type="synonym">Panicum italicum</name>
    <dbReference type="NCBI Taxonomy" id="4555"/>
    <lineage>
        <taxon>Eukaryota</taxon>
        <taxon>Viridiplantae</taxon>
        <taxon>Streptophyta</taxon>
        <taxon>Embryophyta</taxon>
        <taxon>Tracheophyta</taxon>
        <taxon>Spermatophyta</taxon>
        <taxon>Magnoliopsida</taxon>
        <taxon>Liliopsida</taxon>
        <taxon>Poales</taxon>
        <taxon>Poaceae</taxon>
        <taxon>PACMAD clade</taxon>
        <taxon>Panicoideae</taxon>
        <taxon>Panicodae</taxon>
        <taxon>Paniceae</taxon>
        <taxon>Cenchrinae</taxon>
        <taxon>Setaria</taxon>
    </lineage>
</organism>
<gene>
    <name evidence="2" type="ORF">SETIT_6G040400v2</name>
</gene>
<feature type="compositionally biased region" description="Basic residues" evidence="1">
    <location>
        <begin position="117"/>
        <end position="131"/>
    </location>
</feature>
<feature type="region of interest" description="Disordered" evidence="1">
    <location>
        <begin position="116"/>
        <end position="164"/>
    </location>
</feature>
<reference evidence="2" key="2">
    <citation type="submission" date="2015-07" db="EMBL/GenBank/DDBJ databases">
        <authorList>
            <person name="Noorani M."/>
        </authorList>
    </citation>
    <scope>NUCLEOTIDE SEQUENCE</scope>
    <source>
        <strain evidence="2">Yugu1</strain>
    </source>
</reference>
<dbReference type="EMBL" id="CM003533">
    <property type="protein sequence ID" value="RCV29781.1"/>
    <property type="molecule type" value="Genomic_DNA"/>
</dbReference>